<proteinExistence type="predicted"/>
<sequence>MGAEGQYDLRLGLRTIPIPPNKNTQKQQLQTAATASATSHARPIVVSDSKRNKKYYRAGSHPPPQQPPPPPPLQLQQQQQQETQNPMTSSVFSQHLGGSGRPLTGSSSPRDPSLPWFSGIVSHEDPTRGGSDPRPIPPPVASPGHSSPTDPDGSDAQSRGSLPPGQQLGSGPSQSVEQQHDDERVYSQNRISNMSQSQKPATIVPQQSQPPGTFGVDAPVCPVVQNEMFNI</sequence>
<feature type="compositionally biased region" description="Polar residues" evidence="1">
    <location>
        <begin position="144"/>
        <end position="160"/>
    </location>
</feature>
<dbReference type="EMBL" id="GL732571">
    <property type="protein sequence ID" value="EFX76054.1"/>
    <property type="molecule type" value="Genomic_DNA"/>
</dbReference>
<feature type="compositionally biased region" description="Low complexity" evidence="1">
    <location>
        <begin position="24"/>
        <end position="38"/>
    </location>
</feature>
<evidence type="ECO:0000313" key="3">
    <source>
        <dbReference type="Proteomes" id="UP000000305"/>
    </source>
</evidence>
<dbReference type="AlphaFoldDB" id="E9GWV3"/>
<evidence type="ECO:0000313" key="2">
    <source>
        <dbReference type="EMBL" id="EFX76054.1"/>
    </source>
</evidence>
<feature type="compositionally biased region" description="Pro residues" evidence="1">
    <location>
        <begin position="61"/>
        <end position="73"/>
    </location>
</feature>
<feature type="compositionally biased region" description="Polar residues" evidence="1">
    <location>
        <begin position="167"/>
        <end position="177"/>
    </location>
</feature>
<name>E9GWV3_DAPPU</name>
<feature type="compositionally biased region" description="Polar residues" evidence="1">
    <location>
        <begin position="186"/>
        <end position="211"/>
    </location>
</feature>
<dbReference type="OrthoDB" id="10386956at2759"/>
<organism evidence="2 3">
    <name type="scientific">Daphnia pulex</name>
    <name type="common">Water flea</name>
    <dbReference type="NCBI Taxonomy" id="6669"/>
    <lineage>
        <taxon>Eukaryota</taxon>
        <taxon>Metazoa</taxon>
        <taxon>Ecdysozoa</taxon>
        <taxon>Arthropoda</taxon>
        <taxon>Crustacea</taxon>
        <taxon>Branchiopoda</taxon>
        <taxon>Diplostraca</taxon>
        <taxon>Cladocera</taxon>
        <taxon>Anomopoda</taxon>
        <taxon>Daphniidae</taxon>
        <taxon>Daphnia</taxon>
    </lineage>
</organism>
<keyword evidence="3" id="KW-1185">Reference proteome</keyword>
<reference evidence="2 3" key="1">
    <citation type="journal article" date="2011" name="Science">
        <title>The ecoresponsive genome of Daphnia pulex.</title>
        <authorList>
            <person name="Colbourne J.K."/>
            <person name="Pfrender M.E."/>
            <person name="Gilbert D."/>
            <person name="Thomas W.K."/>
            <person name="Tucker A."/>
            <person name="Oakley T.H."/>
            <person name="Tokishita S."/>
            <person name="Aerts A."/>
            <person name="Arnold G.J."/>
            <person name="Basu M.K."/>
            <person name="Bauer D.J."/>
            <person name="Caceres C.E."/>
            <person name="Carmel L."/>
            <person name="Casola C."/>
            <person name="Choi J.H."/>
            <person name="Detter J.C."/>
            <person name="Dong Q."/>
            <person name="Dusheyko S."/>
            <person name="Eads B.D."/>
            <person name="Frohlich T."/>
            <person name="Geiler-Samerotte K.A."/>
            <person name="Gerlach D."/>
            <person name="Hatcher P."/>
            <person name="Jogdeo S."/>
            <person name="Krijgsveld J."/>
            <person name="Kriventseva E.V."/>
            <person name="Kultz D."/>
            <person name="Laforsch C."/>
            <person name="Lindquist E."/>
            <person name="Lopez J."/>
            <person name="Manak J.R."/>
            <person name="Muller J."/>
            <person name="Pangilinan J."/>
            <person name="Patwardhan R.P."/>
            <person name="Pitluck S."/>
            <person name="Pritham E.J."/>
            <person name="Rechtsteiner A."/>
            <person name="Rho M."/>
            <person name="Rogozin I.B."/>
            <person name="Sakarya O."/>
            <person name="Salamov A."/>
            <person name="Schaack S."/>
            <person name="Shapiro H."/>
            <person name="Shiga Y."/>
            <person name="Skalitzky C."/>
            <person name="Smith Z."/>
            <person name="Souvorov A."/>
            <person name="Sung W."/>
            <person name="Tang Z."/>
            <person name="Tsuchiya D."/>
            <person name="Tu H."/>
            <person name="Vos H."/>
            <person name="Wang M."/>
            <person name="Wolf Y.I."/>
            <person name="Yamagata H."/>
            <person name="Yamada T."/>
            <person name="Ye Y."/>
            <person name="Shaw J.R."/>
            <person name="Andrews J."/>
            <person name="Crease T.J."/>
            <person name="Tang H."/>
            <person name="Lucas S.M."/>
            <person name="Robertson H.M."/>
            <person name="Bork P."/>
            <person name="Koonin E.V."/>
            <person name="Zdobnov E.M."/>
            <person name="Grigoriev I.V."/>
            <person name="Lynch M."/>
            <person name="Boore J.L."/>
        </authorList>
    </citation>
    <scope>NUCLEOTIDE SEQUENCE [LARGE SCALE GENOMIC DNA]</scope>
</reference>
<feature type="region of interest" description="Disordered" evidence="1">
    <location>
        <begin position="1"/>
        <end position="216"/>
    </location>
</feature>
<evidence type="ECO:0000256" key="1">
    <source>
        <dbReference type="SAM" id="MobiDB-lite"/>
    </source>
</evidence>
<protein>
    <submittedName>
        <fullName evidence="2">Uncharacterized protein</fullName>
    </submittedName>
</protein>
<dbReference type="InParanoid" id="E9GWV3"/>
<dbReference type="Proteomes" id="UP000000305">
    <property type="component" value="Unassembled WGS sequence"/>
</dbReference>
<feature type="compositionally biased region" description="Polar residues" evidence="1">
    <location>
        <begin position="82"/>
        <end position="93"/>
    </location>
</feature>
<dbReference type="KEGG" id="dpx:DAPPUDRAFT_249536"/>
<gene>
    <name evidence="2" type="ORF">DAPPUDRAFT_249536</name>
</gene>
<accession>E9GWV3</accession>
<dbReference type="HOGENOM" id="CLU_1200904_0_0_1"/>